<dbReference type="AlphaFoldDB" id="A0AAD7BRY2"/>
<proteinExistence type="inferred from homology"/>
<dbReference type="Pfam" id="PF03647">
    <property type="entry name" value="Tmemb_14"/>
    <property type="match status" value="1"/>
</dbReference>
<evidence type="ECO:0000256" key="2">
    <source>
        <dbReference type="ARBA" id="ARBA00007590"/>
    </source>
</evidence>
<organism evidence="6 7">
    <name type="scientific">Roridomyces roridus</name>
    <dbReference type="NCBI Taxonomy" id="1738132"/>
    <lineage>
        <taxon>Eukaryota</taxon>
        <taxon>Fungi</taxon>
        <taxon>Dikarya</taxon>
        <taxon>Basidiomycota</taxon>
        <taxon>Agaricomycotina</taxon>
        <taxon>Agaricomycetes</taxon>
        <taxon>Agaricomycetidae</taxon>
        <taxon>Agaricales</taxon>
        <taxon>Marasmiineae</taxon>
        <taxon>Mycenaceae</taxon>
        <taxon>Roridomyces</taxon>
    </lineage>
</organism>
<protein>
    <submittedName>
        <fullName evidence="6">Transmembrane proteins 14C-domain-containing protein</fullName>
    </submittedName>
</protein>
<evidence type="ECO:0000313" key="7">
    <source>
        <dbReference type="Proteomes" id="UP001221142"/>
    </source>
</evidence>
<sequence length="107" mass="11263">MSAYPAFAMGCFCFVGGVAGFTRTRSIPSLVAGVGVGAMYFWAGDRIRKHEENGLEAAVGASAILFLSSAPRMLRSRAPVPSVLATTSALSGAYYGKTVYALRRHSP</sequence>
<dbReference type="GO" id="GO:0016020">
    <property type="term" value="C:membrane"/>
    <property type="evidence" value="ECO:0007669"/>
    <property type="project" value="UniProtKB-SubCell"/>
</dbReference>
<keyword evidence="3 6" id="KW-0812">Transmembrane</keyword>
<evidence type="ECO:0000256" key="4">
    <source>
        <dbReference type="ARBA" id="ARBA00022989"/>
    </source>
</evidence>
<keyword evidence="7" id="KW-1185">Reference proteome</keyword>
<dbReference type="Gene3D" id="1.10.10.1740">
    <property type="entry name" value="Transmembrane protein 14-like"/>
    <property type="match status" value="1"/>
</dbReference>
<dbReference type="InterPro" id="IPR044890">
    <property type="entry name" value="TMEM14_sf"/>
</dbReference>
<evidence type="ECO:0000313" key="6">
    <source>
        <dbReference type="EMBL" id="KAJ7628907.1"/>
    </source>
</evidence>
<evidence type="ECO:0000256" key="1">
    <source>
        <dbReference type="ARBA" id="ARBA00004370"/>
    </source>
</evidence>
<dbReference type="Proteomes" id="UP001221142">
    <property type="component" value="Unassembled WGS sequence"/>
</dbReference>
<name>A0AAD7BRY2_9AGAR</name>
<evidence type="ECO:0000256" key="3">
    <source>
        <dbReference type="ARBA" id="ARBA00022692"/>
    </source>
</evidence>
<keyword evidence="5" id="KW-0472">Membrane</keyword>
<gene>
    <name evidence="6" type="ORF">FB45DRAFT_45858</name>
</gene>
<reference evidence="6" key="1">
    <citation type="submission" date="2023-03" db="EMBL/GenBank/DDBJ databases">
        <title>Massive genome expansion in bonnet fungi (Mycena s.s.) driven by repeated elements and novel gene families across ecological guilds.</title>
        <authorList>
            <consortium name="Lawrence Berkeley National Laboratory"/>
            <person name="Harder C.B."/>
            <person name="Miyauchi S."/>
            <person name="Viragh M."/>
            <person name="Kuo A."/>
            <person name="Thoen E."/>
            <person name="Andreopoulos B."/>
            <person name="Lu D."/>
            <person name="Skrede I."/>
            <person name="Drula E."/>
            <person name="Henrissat B."/>
            <person name="Morin E."/>
            <person name="Kohler A."/>
            <person name="Barry K."/>
            <person name="LaButti K."/>
            <person name="Morin E."/>
            <person name="Salamov A."/>
            <person name="Lipzen A."/>
            <person name="Mereny Z."/>
            <person name="Hegedus B."/>
            <person name="Baldrian P."/>
            <person name="Stursova M."/>
            <person name="Weitz H."/>
            <person name="Taylor A."/>
            <person name="Grigoriev I.V."/>
            <person name="Nagy L.G."/>
            <person name="Martin F."/>
            <person name="Kauserud H."/>
        </authorList>
    </citation>
    <scope>NUCLEOTIDE SEQUENCE</scope>
    <source>
        <strain evidence="6">9284</strain>
    </source>
</reference>
<dbReference type="EMBL" id="JARKIF010000010">
    <property type="protein sequence ID" value="KAJ7628907.1"/>
    <property type="molecule type" value="Genomic_DNA"/>
</dbReference>
<comment type="caution">
    <text evidence="6">The sequence shown here is derived from an EMBL/GenBank/DDBJ whole genome shotgun (WGS) entry which is preliminary data.</text>
</comment>
<dbReference type="InterPro" id="IPR005349">
    <property type="entry name" value="TMEM14"/>
</dbReference>
<dbReference type="PANTHER" id="PTHR12668">
    <property type="entry name" value="TRANSMEMBRANE PROTEIN 14, 15"/>
    <property type="match status" value="1"/>
</dbReference>
<comment type="similarity">
    <text evidence="2">Belongs to the TMEM14 family.</text>
</comment>
<evidence type="ECO:0000256" key="5">
    <source>
        <dbReference type="ARBA" id="ARBA00023136"/>
    </source>
</evidence>
<keyword evidence="4" id="KW-1133">Transmembrane helix</keyword>
<accession>A0AAD7BRY2</accession>
<comment type="subcellular location">
    <subcellularLocation>
        <location evidence="1">Membrane</location>
    </subcellularLocation>
</comment>
<dbReference type="PANTHER" id="PTHR12668:SF53">
    <property type="entry name" value="TMEM14 PROTEIN HOMOLOG YJR085C"/>
    <property type="match status" value="1"/>
</dbReference>